<feature type="region of interest" description="Disordered" evidence="1">
    <location>
        <begin position="75"/>
        <end position="109"/>
    </location>
</feature>
<name>A0A1U7CWC8_9BACT</name>
<gene>
    <name evidence="2" type="ORF">BSF38_04762</name>
</gene>
<reference evidence="3" key="1">
    <citation type="submission" date="2016-12" db="EMBL/GenBank/DDBJ databases">
        <title>Comparative genomics of four Isosphaeraceae planctomycetes: a common pool of plasmids and glycoside hydrolase genes.</title>
        <authorList>
            <person name="Ivanova A."/>
        </authorList>
    </citation>
    <scope>NUCLEOTIDE SEQUENCE [LARGE SCALE GENOMIC DNA]</scope>
    <source>
        <strain evidence="3">PX4</strain>
    </source>
</reference>
<proteinExistence type="predicted"/>
<dbReference type="EMBL" id="CP019082">
    <property type="protein sequence ID" value="APW63198.1"/>
    <property type="molecule type" value="Genomic_DNA"/>
</dbReference>
<dbReference type="KEGG" id="pbor:BSF38_04762"/>
<dbReference type="AlphaFoldDB" id="A0A1U7CWC8"/>
<dbReference type="RefSeq" id="WP_076349583.1">
    <property type="nucleotide sequence ID" value="NZ_CP019082.1"/>
</dbReference>
<evidence type="ECO:0000313" key="2">
    <source>
        <dbReference type="EMBL" id="APW63198.1"/>
    </source>
</evidence>
<sequence length="137" mass="14098">MRRESFSQRRRFQLALRPVAVEALEPRSLITDPLNLTAMALGLPLALRGVVSAQTGGLAPARHAAVAKGTAARSRSVARPASGEGPNAVLPVAKAEGGRSSEGLARPLDSRAAKTGDWLTLRALDGDAAEDGAGPAL</sequence>
<accession>A0A1U7CWC8</accession>
<keyword evidence="3" id="KW-1185">Reference proteome</keyword>
<organism evidence="2 3">
    <name type="scientific">Paludisphaera borealis</name>
    <dbReference type="NCBI Taxonomy" id="1387353"/>
    <lineage>
        <taxon>Bacteria</taxon>
        <taxon>Pseudomonadati</taxon>
        <taxon>Planctomycetota</taxon>
        <taxon>Planctomycetia</taxon>
        <taxon>Isosphaerales</taxon>
        <taxon>Isosphaeraceae</taxon>
        <taxon>Paludisphaera</taxon>
    </lineage>
</organism>
<evidence type="ECO:0000313" key="3">
    <source>
        <dbReference type="Proteomes" id="UP000186309"/>
    </source>
</evidence>
<dbReference type="Proteomes" id="UP000186309">
    <property type="component" value="Chromosome"/>
</dbReference>
<protein>
    <submittedName>
        <fullName evidence="2">Uncharacterized protein</fullName>
    </submittedName>
</protein>
<evidence type="ECO:0000256" key="1">
    <source>
        <dbReference type="SAM" id="MobiDB-lite"/>
    </source>
</evidence>